<dbReference type="AlphaFoldDB" id="A0A9Q0M183"/>
<dbReference type="Proteomes" id="UP001142055">
    <property type="component" value="Chromosome 3"/>
</dbReference>
<proteinExistence type="predicted"/>
<feature type="non-terminal residue" evidence="2">
    <location>
        <position position="1"/>
    </location>
</feature>
<name>A0A9Q0M183_BLOTA</name>
<feature type="region of interest" description="Disordered" evidence="1">
    <location>
        <begin position="38"/>
        <end position="60"/>
    </location>
</feature>
<reference evidence="2" key="1">
    <citation type="submission" date="2022-12" db="EMBL/GenBank/DDBJ databases">
        <title>Genome assemblies of Blomia tropicalis.</title>
        <authorList>
            <person name="Cui Y."/>
        </authorList>
    </citation>
    <scope>NUCLEOTIDE SEQUENCE</scope>
    <source>
        <tissue evidence="2">Adult mites</tissue>
    </source>
</reference>
<feature type="compositionally biased region" description="Polar residues" evidence="1">
    <location>
        <begin position="50"/>
        <end position="60"/>
    </location>
</feature>
<evidence type="ECO:0000313" key="3">
    <source>
        <dbReference type="Proteomes" id="UP001142055"/>
    </source>
</evidence>
<organism evidence="2 3">
    <name type="scientific">Blomia tropicalis</name>
    <name type="common">Mite</name>
    <dbReference type="NCBI Taxonomy" id="40697"/>
    <lineage>
        <taxon>Eukaryota</taxon>
        <taxon>Metazoa</taxon>
        <taxon>Ecdysozoa</taxon>
        <taxon>Arthropoda</taxon>
        <taxon>Chelicerata</taxon>
        <taxon>Arachnida</taxon>
        <taxon>Acari</taxon>
        <taxon>Acariformes</taxon>
        <taxon>Sarcoptiformes</taxon>
        <taxon>Astigmata</taxon>
        <taxon>Glycyphagoidea</taxon>
        <taxon>Echimyopodidae</taxon>
        <taxon>Blomia</taxon>
    </lineage>
</organism>
<gene>
    <name evidence="2" type="ORF">RDWZM_008154</name>
</gene>
<evidence type="ECO:0000256" key="1">
    <source>
        <dbReference type="SAM" id="MobiDB-lite"/>
    </source>
</evidence>
<protein>
    <submittedName>
        <fullName evidence="2">Uncharacterized protein</fullName>
    </submittedName>
</protein>
<dbReference type="EMBL" id="JAPWDV010000003">
    <property type="protein sequence ID" value="KAJ6216997.1"/>
    <property type="molecule type" value="Genomic_DNA"/>
</dbReference>
<accession>A0A9Q0M183</accession>
<keyword evidence="3" id="KW-1185">Reference proteome</keyword>
<sequence>ATIASIESYNEVRLNESKFARFTRTRAPTFFAISDKPINVDDTSNRHRQPFQTVGTAFAN</sequence>
<comment type="caution">
    <text evidence="2">The sequence shown here is derived from an EMBL/GenBank/DDBJ whole genome shotgun (WGS) entry which is preliminary data.</text>
</comment>
<evidence type="ECO:0000313" key="2">
    <source>
        <dbReference type="EMBL" id="KAJ6216997.1"/>
    </source>
</evidence>